<name>A0A0D3HBM2_9ORYZ</name>
<evidence type="ECO:0000256" key="1">
    <source>
        <dbReference type="SAM" id="MobiDB-lite"/>
    </source>
</evidence>
<dbReference type="AlphaFoldDB" id="A0A0D3HBM2"/>
<reference evidence="2" key="1">
    <citation type="journal article" date="2009" name="Rice">
        <title>De Novo Next Generation Sequencing of Plant Genomes.</title>
        <authorList>
            <person name="Rounsley S."/>
            <person name="Marri P.R."/>
            <person name="Yu Y."/>
            <person name="He R."/>
            <person name="Sisneros N."/>
            <person name="Goicoechea J.L."/>
            <person name="Lee S.J."/>
            <person name="Angelova A."/>
            <person name="Kudrna D."/>
            <person name="Luo M."/>
            <person name="Affourtit J."/>
            <person name="Desany B."/>
            <person name="Knight J."/>
            <person name="Niazi F."/>
            <person name="Egholm M."/>
            <person name="Wing R.A."/>
        </authorList>
    </citation>
    <scope>NUCLEOTIDE SEQUENCE [LARGE SCALE GENOMIC DNA]</scope>
    <source>
        <strain evidence="2">cv. IRGC 105608</strain>
    </source>
</reference>
<evidence type="ECO:0000313" key="3">
    <source>
        <dbReference type="Proteomes" id="UP000026960"/>
    </source>
</evidence>
<sequence length="62" mass="6924">MASNEEAGFPSLLWDELDDDAGQDELDDDASAGERRNDVTTSTMRASARSSHRSPWIWLRNA</sequence>
<proteinExistence type="predicted"/>
<protein>
    <submittedName>
        <fullName evidence="2">Uncharacterized protein</fullName>
    </submittedName>
</protein>
<feature type="compositionally biased region" description="Low complexity" evidence="1">
    <location>
        <begin position="40"/>
        <end position="49"/>
    </location>
</feature>
<dbReference type="HOGENOM" id="CLU_2907610_0_0_1"/>
<reference evidence="2" key="2">
    <citation type="submission" date="2015-03" db="UniProtKB">
        <authorList>
            <consortium name="EnsemblPlants"/>
        </authorList>
    </citation>
    <scope>IDENTIFICATION</scope>
</reference>
<evidence type="ECO:0000313" key="2">
    <source>
        <dbReference type="EnsemblPlants" id="OBART10G03760.1"/>
    </source>
</evidence>
<organism evidence="2">
    <name type="scientific">Oryza barthii</name>
    <dbReference type="NCBI Taxonomy" id="65489"/>
    <lineage>
        <taxon>Eukaryota</taxon>
        <taxon>Viridiplantae</taxon>
        <taxon>Streptophyta</taxon>
        <taxon>Embryophyta</taxon>
        <taxon>Tracheophyta</taxon>
        <taxon>Spermatophyta</taxon>
        <taxon>Magnoliopsida</taxon>
        <taxon>Liliopsida</taxon>
        <taxon>Poales</taxon>
        <taxon>Poaceae</taxon>
        <taxon>BOP clade</taxon>
        <taxon>Oryzoideae</taxon>
        <taxon>Oryzeae</taxon>
        <taxon>Oryzinae</taxon>
        <taxon>Oryza</taxon>
    </lineage>
</organism>
<keyword evidence="3" id="KW-1185">Reference proteome</keyword>
<dbReference type="Proteomes" id="UP000026960">
    <property type="component" value="Chromosome 10"/>
</dbReference>
<accession>A0A0D3HBM2</accession>
<dbReference type="Gramene" id="OBART10G03760.1">
    <property type="protein sequence ID" value="OBART10G03760.1"/>
    <property type="gene ID" value="OBART10G03760"/>
</dbReference>
<feature type="region of interest" description="Disordered" evidence="1">
    <location>
        <begin position="1"/>
        <end position="62"/>
    </location>
</feature>
<dbReference type="PaxDb" id="65489-OBART10G03760.1"/>
<dbReference type="EnsemblPlants" id="OBART10G03760.1">
    <property type="protein sequence ID" value="OBART10G03760.1"/>
    <property type="gene ID" value="OBART10G03760"/>
</dbReference>
<feature type="compositionally biased region" description="Acidic residues" evidence="1">
    <location>
        <begin position="15"/>
        <end position="31"/>
    </location>
</feature>